<evidence type="ECO:0000256" key="2">
    <source>
        <dbReference type="SAM" id="SignalP"/>
    </source>
</evidence>
<evidence type="ECO:0000313" key="3">
    <source>
        <dbReference type="EMBL" id="TPX42678.1"/>
    </source>
</evidence>
<organism evidence="3 4">
    <name type="scientific">Synchytrium endobioticum</name>
    <dbReference type="NCBI Taxonomy" id="286115"/>
    <lineage>
        <taxon>Eukaryota</taxon>
        <taxon>Fungi</taxon>
        <taxon>Fungi incertae sedis</taxon>
        <taxon>Chytridiomycota</taxon>
        <taxon>Chytridiomycota incertae sedis</taxon>
        <taxon>Chytridiomycetes</taxon>
        <taxon>Synchytriales</taxon>
        <taxon>Synchytriaceae</taxon>
        <taxon>Synchytrium</taxon>
    </lineage>
</organism>
<comment type="caution">
    <text evidence="3">The sequence shown here is derived from an EMBL/GenBank/DDBJ whole genome shotgun (WGS) entry which is preliminary data.</text>
</comment>
<dbReference type="AlphaFoldDB" id="A0A507CUA1"/>
<proteinExistence type="predicted"/>
<dbReference type="VEuPathDB" id="FungiDB:SeMB42_g06542"/>
<dbReference type="VEuPathDB" id="FungiDB:SeMB42_g06544"/>
<name>A0A507CUA1_9FUNG</name>
<sequence>MLTLFILISILLLQPSHADDYEYTVDQLNAWRDEIRQFRHDNVIFALTVDVPPGDSIDWGSDLEMKKQLFIRSEEFKERNQILRDGEERVLTYVKLDEELQSRLYNKFLEYDVASLSCPYGASIEGDDVLANLLIAEIVPEGAPLTLERLKKLPEDLSLDLLELYWEFYETIALVQKLFDLYVQGIIQIDKTDGWYEKGKAKCEKQLMEMVLQAIFEPTDTGLQRFGNALEHPNILMRVERQRILDRFKQLRDSGVSILSSFTQANICMQALHEKYHCIFPLSIKRHEKGIYRINYAGLMAQRMGLLRFALLRFLDEKDHNLPPGCWEKDEIDTLRRGLERLRYGDNQHSSLDEWYHAKVAPYKVRLAPVLEKYLPLDMETHLKKIDLELEIFPNGGVDDLKHELRVFLQLCPDDVPRKYLKLAEKVHFLSLRHSILDGTVTDPEKSLYLAFHTAALSYRKEQTCMLENLLTRDIKTYLAEVAFEFKKTTDKGVPFDFTELFPELGIFLELRPCEVPPQYLELAEKVHSVHTEYLKSHDDGQLIALAMTTQNEAIHRPMMLYSAFHLAAESYAQTLERIQGIENLEDSFSKLKEYIDKRVPFDFASQFPELCIFVQRPPSDLPPQYVELAVQVHALALGLSVPDDTEYETTSRGAMCSSFYCDSLSESNNGNRNDVASLDLSRASISESSRNRRRRTDIASSSSSSSHGRVRSPRRHGSAGDRLSPWNR</sequence>
<reference evidence="3 4" key="1">
    <citation type="journal article" date="2019" name="Sci. Rep.">
        <title>Comparative genomics of chytrid fungi reveal insights into the obligate biotrophic and pathogenic lifestyle of Synchytrium endobioticum.</title>
        <authorList>
            <person name="van de Vossenberg B.T.L.H."/>
            <person name="Warris S."/>
            <person name="Nguyen H.D.T."/>
            <person name="van Gent-Pelzer M.P.E."/>
            <person name="Joly D.L."/>
            <person name="van de Geest H.C."/>
            <person name="Bonants P.J.M."/>
            <person name="Smith D.S."/>
            <person name="Levesque C.A."/>
            <person name="van der Lee T.A.J."/>
        </authorList>
    </citation>
    <scope>NUCLEOTIDE SEQUENCE [LARGE SCALE GENOMIC DNA]</scope>
    <source>
        <strain evidence="3 4">LEV6574</strain>
    </source>
</reference>
<feature type="compositionally biased region" description="Basic residues" evidence="1">
    <location>
        <begin position="709"/>
        <end position="718"/>
    </location>
</feature>
<feature type="signal peptide" evidence="2">
    <location>
        <begin position="1"/>
        <end position="18"/>
    </location>
</feature>
<dbReference type="Proteomes" id="UP000320475">
    <property type="component" value="Unassembled WGS sequence"/>
</dbReference>
<feature type="region of interest" description="Disordered" evidence="1">
    <location>
        <begin position="685"/>
        <end position="729"/>
    </location>
</feature>
<dbReference type="EMBL" id="QEAM01000258">
    <property type="protein sequence ID" value="TPX42678.1"/>
    <property type="molecule type" value="Genomic_DNA"/>
</dbReference>
<feature type="compositionally biased region" description="Low complexity" evidence="1">
    <location>
        <begin position="699"/>
        <end position="708"/>
    </location>
</feature>
<gene>
    <name evidence="3" type="ORF">SeLEV6574_g05463</name>
</gene>
<protein>
    <submittedName>
        <fullName evidence="3">Uncharacterized protein</fullName>
    </submittedName>
</protein>
<keyword evidence="2" id="KW-0732">Signal</keyword>
<evidence type="ECO:0000256" key="1">
    <source>
        <dbReference type="SAM" id="MobiDB-lite"/>
    </source>
</evidence>
<feature type="chain" id="PRO_5021238434" evidence="2">
    <location>
        <begin position="19"/>
        <end position="729"/>
    </location>
</feature>
<accession>A0A507CUA1</accession>
<evidence type="ECO:0000313" key="4">
    <source>
        <dbReference type="Proteomes" id="UP000320475"/>
    </source>
</evidence>